<evidence type="ECO:0000313" key="3">
    <source>
        <dbReference type="Proteomes" id="UP000811246"/>
    </source>
</evidence>
<accession>A0A922DQF3</accession>
<protein>
    <recommendedName>
        <fullName evidence="4">Secreted protein</fullName>
    </recommendedName>
</protein>
<dbReference type="AlphaFoldDB" id="A0A922DQF3"/>
<comment type="caution">
    <text evidence="2">The sequence shown here is derived from an EMBL/GenBank/DDBJ whole genome shotgun (WGS) entry which is preliminary data.</text>
</comment>
<keyword evidence="1" id="KW-0732">Signal</keyword>
<feature type="signal peptide" evidence="1">
    <location>
        <begin position="1"/>
        <end position="20"/>
    </location>
</feature>
<evidence type="ECO:0000313" key="2">
    <source>
        <dbReference type="EMBL" id="KAG6688891.1"/>
    </source>
</evidence>
<evidence type="ECO:0008006" key="4">
    <source>
        <dbReference type="Google" id="ProtNLM"/>
    </source>
</evidence>
<proteinExistence type="predicted"/>
<name>A0A922DQF3_CARIL</name>
<feature type="chain" id="PRO_5037663948" description="Secreted protein" evidence="1">
    <location>
        <begin position="21"/>
        <end position="69"/>
    </location>
</feature>
<gene>
    <name evidence="2" type="ORF">I3842_11G147800</name>
</gene>
<evidence type="ECO:0000256" key="1">
    <source>
        <dbReference type="SAM" id="SignalP"/>
    </source>
</evidence>
<dbReference type="EMBL" id="CM031835">
    <property type="protein sequence ID" value="KAG6688891.1"/>
    <property type="molecule type" value="Genomic_DNA"/>
</dbReference>
<dbReference type="Proteomes" id="UP000811246">
    <property type="component" value="Chromosome 11"/>
</dbReference>
<reference evidence="2" key="1">
    <citation type="submission" date="2021-01" db="EMBL/GenBank/DDBJ databases">
        <authorList>
            <person name="Lovell J.T."/>
            <person name="Bentley N."/>
            <person name="Bhattarai G."/>
            <person name="Jenkins J.W."/>
            <person name="Sreedasyam A."/>
            <person name="Alarcon Y."/>
            <person name="Bock C."/>
            <person name="Boston L."/>
            <person name="Carlson J."/>
            <person name="Cervantes K."/>
            <person name="Clermont K."/>
            <person name="Krom N."/>
            <person name="Kubenka K."/>
            <person name="Mamidi S."/>
            <person name="Mattison C."/>
            <person name="Monteros M."/>
            <person name="Pisani C."/>
            <person name="Plott C."/>
            <person name="Rajasekar S."/>
            <person name="Rhein H.S."/>
            <person name="Rohla C."/>
            <person name="Song M."/>
            <person name="Hilaire R.S."/>
            <person name="Shu S."/>
            <person name="Wells L."/>
            <person name="Wang X."/>
            <person name="Webber J."/>
            <person name="Heerema R.J."/>
            <person name="Klein P."/>
            <person name="Conner P."/>
            <person name="Grauke L."/>
            <person name="Grimwood J."/>
            <person name="Schmutz J."/>
            <person name="Randall J.J."/>
        </authorList>
    </citation>
    <scope>NUCLEOTIDE SEQUENCE</scope>
    <source>
        <tissue evidence="2">Leaf</tissue>
    </source>
</reference>
<sequence>MISSPPLLIVLQLPMLKVSSLHLLVQHLSCNHRSPVFLSHQTQNIVQVRGILDPNLGREPIWKSRSAPR</sequence>
<organism evidence="2 3">
    <name type="scientific">Carya illinoinensis</name>
    <name type="common">Pecan</name>
    <dbReference type="NCBI Taxonomy" id="32201"/>
    <lineage>
        <taxon>Eukaryota</taxon>
        <taxon>Viridiplantae</taxon>
        <taxon>Streptophyta</taxon>
        <taxon>Embryophyta</taxon>
        <taxon>Tracheophyta</taxon>
        <taxon>Spermatophyta</taxon>
        <taxon>Magnoliopsida</taxon>
        <taxon>eudicotyledons</taxon>
        <taxon>Gunneridae</taxon>
        <taxon>Pentapetalae</taxon>
        <taxon>rosids</taxon>
        <taxon>fabids</taxon>
        <taxon>Fagales</taxon>
        <taxon>Juglandaceae</taxon>
        <taxon>Carya</taxon>
    </lineage>
</organism>